<comment type="caution">
    <text evidence="1">The sequence shown here is derived from an EMBL/GenBank/DDBJ whole genome shotgun (WGS) entry which is preliminary data.</text>
</comment>
<evidence type="ECO:0000313" key="2">
    <source>
        <dbReference type="Proteomes" id="UP000291189"/>
    </source>
</evidence>
<name>A0A4Q5J6Q7_9ACTN</name>
<dbReference type="EMBL" id="SDPU01000018">
    <property type="protein sequence ID" value="RYU13469.1"/>
    <property type="molecule type" value="Genomic_DNA"/>
</dbReference>
<dbReference type="Pfam" id="PF19458">
    <property type="entry name" value="DUF5995"/>
    <property type="match status" value="1"/>
</dbReference>
<keyword evidence="2" id="KW-1185">Reference proteome</keyword>
<proteinExistence type="predicted"/>
<dbReference type="Proteomes" id="UP000291189">
    <property type="component" value="Unassembled WGS sequence"/>
</dbReference>
<organism evidence="1 2">
    <name type="scientific">Nocardioides iriomotensis</name>
    <dbReference type="NCBI Taxonomy" id="715784"/>
    <lineage>
        <taxon>Bacteria</taxon>
        <taxon>Bacillati</taxon>
        <taxon>Actinomycetota</taxon>
        <taxon>Actinomycetes</taxon>
        <taxon>Propionibacteriales</taxon>
        <taxon>Nocardioidaceae</taxon>
        <taxon>Nocardioides</taxon>
    </lineage>
</organism>
<dbReference type="InterPro" id="IPR046037">
    <property type="entry name" value="DUF5995"/>
</dbReference>
<dbReference type="OrthoDB" id="583431at2"/>
<protein>
    <submittedName>
        <fullName evidence="1">Uncharacterized protein</fullName>
    </submittedName>
</protein>
<accession>A0A4Q5J6Q7</accession>
<evidence type="ECO:0000313" key="1">
    <source>
        <dbReference type="EMBL" id="RYU13469.1"/>
    </source>
</evidence>
<sequence length="327" mass="35391">MSAKFVRRARWSGGVLTGVLVVALVAVGPVASASTQPNVAWSSYLAGWTEEFVPTSENACVAGRDPCLKATLKELSRIADPTAEGCSHDAIFARAYLRMTQTYRWSRDIPGYYEDVPFANHQDAVFAKYYTDAYYAYRSGDRASVPEAWRIAFDASRDKQVSAAGSLLLGMNAHINRDLPFVLAGVGLVAPDGSSRKPDFDAVEKWLYTATEPLLAEFAARFDATADDANDPLGLGNLTMFQVVSGWREGAWRNAEALVSAPTPWARAVVAASIEAEAVSTAQTLLATESYAPPLSSSVPRDQWCAAHQDDAPPLSYDFGPAKPYGY</sequence>
<gene>
    <name evidence="1" type="ORF">ETU37_06470</name>
</gene>
<reference evidence="1 2" key="1">
    <citation type="submission" date="2019-01" db="EMBL/GenBank/DDBJ databases">
        <title>Nocardioides guangzhouensis sp. nov., an actinobacterium isolated from soil.</title>
        <authorList>
            <person name="Fu Y."/>
            <person name="Cai Y."/>
            <person name="Lin Z."/>
            <person name="Chen P."/>
        </authorList>
    </citation>
    <scope>NUCLEOTIDE SEQUENCE [LARGE SCALE GENOMIC DNA]</scope>
    <source>
        <strain evidence="1 2">NBRC 105384</strain>
    </source>
</reference>
<dbReference type="AlphaFoldDB" id="A0A4Q5J6Q7"/>
<dbReference type="RefSeq" id="WP_129986430.1">
    <property type="nucleotide sequence ID" value="NZ_SDPU01000018.1"/>
</dbReference>